<protein>
    <recommendedName>
        <fullName evidence="4">Cytochrome c domain-containing protein</fullName>
    </recommendedName>
</protein>
<keyword evidence="3" id="KW-1185">Reference proteome</keyword>
<evidence type="ECO:0000313" key="3">
    <source>
        <dbReference type="Proteomes" id="UP001189429"/>
    </source>
</evidence>
<feature type="region of interest" description="Disordered" evidence="1">
    <location>
        <begin position="1"/>
        <end position="46"/>
    </location>
</feature>
<gene>
    <name evidence="2" type="ORF">PCOR1329_LOCUS45090</name>
</gene>
<reference evidence="2" key="1">
    <citation type="submission" date="2023-10" db="EMBL/GenBank/DDBJ databases">
        <authorList>
            <person name="Chen Y."/>
            <person name="Shah S."/>
            <person name="Dougan E. K."/>
            <person name="Thang M."/>
            <person name="Chan C."/>
        </authorList>
    </citation>
    <scope>NUCLEOTIDE SEQUENCE [LARGE SCALE GENOMIC DNA]</scope>
</reference>
<comment type="caution">
    <text evidence="2">The sequence shown here is derived from an EMBL/GenBank/DDBJ whole genome shotgun (WGS) entry which is preliminary data.</text>
</comment>
<accession>A0ABN9U4C2</accession>
<proteinExistence type="predicted"/>
<dbReference type="Proteomes" id="UP001189429">
    <property type="component" value="Unassembled WGS sequence"/>
</dbReference>
<dbReference type="EMBL" id="CAUYUJ010015418">
    <property type="protein sequence ID" value="CAK0853710.1"/>
    <property type="molecule type" value="Genomic_DNA"/>
</dbReference>
<feature type="non-terminal residue" evidence="2">
    <location>
        <position position="1"/>
    </location>
</feature>
<evidence type="ECO:0008006" key="4">
    <source>
        <dbReference type="Google" id="ProtNLM"/>
    </source>
</evidence>
<evidence type="ECO:0000313" key="2">
    <source>
        <dbReference type="EMBL" id="CAK0853710.1"/>
    </source>
</evidence>
<evidence type="ECO:0000256" key="1">
    <source>
        <dbReference type="SAM" id="MobiDB-lite"/>
    </source>
</evidence>
<feature type="compositionally biased region" description="Low complexity" evidence="1">
    <location>
        <begin position="8"/>
        <end position="40"/>
    </location>
</feature>
<organism evidence="2 3">
    <name type="scientific">Prorocentrum cordatum</name>
    <dbReference type="NCBI Taxonomy" id="2364126"/>
    <lineage>
        <taxon>Eukaryota</taxon>
        <taxon>Sar</taxon>
        <taxon>Alveolata</taxon>
        <taxon>Dinophyceae</taxon>
        <taxon>Prorocentrales</taxon>
        <taxon>Prorocentraceae</taxon>
        <taxon>Prorocentrum</taxon>
    </lineage>
</organism>
<name>A0ABN9U4C2_9DINO</name>
<sequence>PRPERGAPPESRAGAGAGRPSPGCGRAPRRAGGAARPAPRVWVPRGRHGSVRLGSSLADCGPTVLAVLLGTAPWSVLGVGHRPRAPMGFAVALASILAVGAWAESWEADLRRAKQRVPRAEWRGQGTLASANAKLNEHLAANQNLRLKACEQFTVTELRATLRHLFLHVSEELWQVYQHGDGRQPTHTNLSDIEAHWELHAPADDVRVRDAHCHEAVMWFVHHLTSENQRRVQTDLVLPMLPINDHAIDSQLRGSQDKAGAFYTAKTTCQKCHVVGPPGSSVDTKTVQTPILSSRFHVGFVEYTAMLKPLPWQHGKTNSGSVHYDFEGRRQVWFHGKGQTDNWCQCAGLKTDEPCHLIAAPSQGESGGGATYIAFKTLGKCCKLGAFDQGFGPLRPDWLSGSKRTGQVRVGNRSCDIWSGGPPGDTFMMVSDDWGVDEKGHPCQYSDHFKSWARVLFGMAHNYTFDDATYSEAVEHDDVFAIPSGIGCENECPNTAGGWCKAPAPSKEILV</sequence>